<gene>
    <name evidence="2" type="ORF">EJ08DRAFT_670238</name>
</gene>
<dbReference type="PANTHER" id="PTHR33428:SF14">
    <property type="entry name" value="CARBOXYLESTERASE TYPE B DOMAIN-CONTAINING PROTEIN"/>
    <property type="match status" value="1"/>
</dbReference>
<feature type="chain" id="PRO_5040160452" description="Alpha/beta hydrolase" evidence="1">
    <location>
        <begin position="22"/>
        <end position="340"/>
    </location>
</feature>
<dbReference type="OrthoDB" id="3506780at2759"/>
<dbReference type="SUPFAM" id="SSF53474">
    <property type="entry name" value="alpha/beta-Hydrolases"/>
    <property type="match status" value="1"/>
</dbReference>
<dbReference type="PANTHER" id="PTHR33428">
    <property type="entry name" value="CHLOROPHYLLASE-2, CHLOROPLASTIC"/>
    <property type="match status" value="1"/>
</dbReference>
<dbReference type="EMBL" id="MU007035">
    <property type="protein sequence ID" value="KAF2430929.1"/>
    <property type="molecule type" value="Genomic_DNA"/>
</dbReference>
<dbReference type="InterPro" id="IPR029058">
    <property type="entry name" value="AB_hydrolase_fold"/>
</dbReference>
<sequence>MRTTLAISTLLAAATAQKGQALPAKGDSDIAGGIFSISLGDLSKELAKGADKFFGTGPESPKGARQGAITTTGGTGPYPAKFLTDPSLPQHTIYVPKTPPKGVKLPVIAWGNGACGTDGTGFANFLTEIASYGYIVIADGAPGSAGKAAAAKSGSSGLISSLGGGSSGGQSKVSDMRDSIDWALAGKAAKYGDIDTTKVAAAGQSCGGLESYSVSYHDPRVKLTMLFNMGIYQDNKRYLLKELKAPVAYFLGGPKDTGYPNAEKDYPLLPAGLPAFKATLDTGHLGTYWADNGGKFGKAAVAYLQWQFRDDAKSKAICLDPAAPDSLVSQNWKVAHKNWT</sequence>
<evidence type="ECO:0000313" key="2">
    <source>
        <dbReference type="EMBL" id="KAF2430929.1"/>
    </source>
</evidence>
<dbReference type="Gene3D" id="3.40.50.1820">
    <property type="entry name" value="alpha/beta hydrolase"/>
    <property type="match status" value="1"/>
</dbReference>
<evidence type="ECO:0008006" key="4">
    <source>
        <dbReference type="Google" id="ProtNLM"/>
    </source>
</evidence>
<accession>A0A9P4NRR8</accession>
<evidence type="ECO:0000256" key="1">
    <source>
        <dbReference type="SAM" id="SignalP"/>
    </source>
</evidence>
<dbReference type="AlphaFoldDB" id="A0A9P4NRR8"/>
<dbReference type="Proteomes" id="UP000800235">
    <property type="component" value="Unassembled WGS sequence"/>
</dbReference>
<feature type="signal peptide" evidence="1">
    <location>
        <begin position="1"/>
        <end position="21"/>
    </location>
</feature>
<keyword evidence="3" id="KW-1185">Reference proteome</keyword>
<name>A0A9P4NRR8_9PEZI</name>
<evidence type="ECO:0000313" key="3">
    <source>
        <dbReference type="Proteomes" id="UP000800235"/>
    </source>
</evidence>
<proteinExistence type="predicted"/>
<comment type="caution">
    <text evidence="2">The sequence shown here is derived from an EMBL/GenBank/DDBJ whole genome shotgun (WGS) entry which is preliminary data.</text>
</comment>
<keyword evidence="1" id="KW-0732">Signal</keyword>
<organism evidence="2 3">
    <name type="scientific">Tothia fuscella</name>
    <dbReference type="NCBI Taxonomy" id="1048955"/>
    <lineage>
        <taxon>Eukaryota</taxon>
        <taxon>Fungi</taxon>
        <taxon>Dikarya</taxon>
        <taxon>Ascomycota</taxon>
        <taxon>Pezizomycotina</taxon>
        <taxon>Dothideomycetes</taxon>
        <taxon>Pleosporomycetidae</taxon>
        <taxon>Venturiales</taxon>
        <taxon>Cylindrosympodiaceae</taxon>
        <taxon>Tothia</taxon>
    </lineage>
</organism>
<protein>
    <recommendedName>
        <fullName evidence="4">Alpha/beta hydrolase</fullName>
    </recommendedName>
</protein>
<reference evidence="2" key="1">
    <citation type="journal article" date="2020" name="Stud. Mycol.">
        <title>101 Dothideomycetes genomes: a test case for predicting lifestyles and emergence of pathogens.</title>
        <authorList>
            <person name="Haridas S."/>
            <person name="Albert R."/>
            <person name="Binder M."/>
            <person name="Bloem J."/>
            <person name="Labutti K."/>
            <person name="Salamov A."/>
            <person name="Andreopoulos B."/>
            <person name="Baker S."/>
            <person name="Barry K."/>
            <person name="Bills G."/>
            <person name="Bluhm B."/>
            <person name="Cannon C."/>
            <person name="Castanera R."/>
            <person name="Culley D."/>
            <person name="Daum C."/>
            <person name="Ezra D."/>
            <person name="Gonzalez J."/>
            <person name="Henrissat B."/>
            <person name="Kuo A."/>
            <person name="Liang C."/>
            <person name="Lipzen A."/>
            <person name="Lutzoni F."/>
            <person name="Magnuson J."/>
            <person name="Mondo S."/>
            <person name="Nolan M."/>
            <person name="Ohm R."/>
            <person name="Pangilinan J."/>
            <person name="Park H.-J."/>
            <person name="Ramirez L."/>
            <person name="Alfaro M."/>
            <person name="Sun H."/>
            <person name="Tritt A."/>
            <person name="Yoshinaga Y."/>
            <person name="Zwiers L.-H."/>
            <person name="Turgeon B."/>
            <person name="Goodwin S."/>
            <person name="Spatafora J."/>
            <person name="Crous P."/>
            <person name="Grigoriev I."/>
        </authorList>
    </citation>
    <scope>NUCLEOTIDE SEQUENCE</scope>
    <source>
        <strain evidence="2">CBS 130266</strain>
    </source>
</reference>